<comment type="caution">
    <text evidence="2">The sequence shown here is derived from an EMBL/GenBank/DDBJ whole genome shotgun (WGS) entry which is preliminary data.</text>
</comment>
<organism evidence="2 3">
    <name type="scientific">Labilibaculum filiforme</name>
    <dbReference type="NCBI Taxonomy" id="1940526"/>
    <lineage>
        <taxon>Bacteria</taxon>
        <taxon>Pseudomonadati</taxon>
        <taxon>Bacteroidota</taxon>
        <taxon>Bacteroidia</taxon>
        <taxon>Marinilabiliales</taxon>
        <taxon>Marinifilaceae</taxon>
        <taxon>Labilibaculum</taxon>
    </lineage>
</organism>
<dbReference type="SUPFAM" id="SSF48452">
    <property type="entry name" value="TPR-like"/>
    <property type="match status" value="1"/>
</dbReference>
<proteinExistence type="predicted"/>
<name>A0A2N3HXJ3_9BACT</name>
<dbReference type="Proteomes" id="UP000233535">
    <property type="component" value="Unassembled WGS sequence"/>
</dbReference>
<keyword evidence="1" id="KW-0732">Signal</keyword>
<evidence type="ECO:0000313" key="3">
    <source>
        <dbReference type="Proteomes" id="UP000233535"/>
    </source>
</evidence>
<dbReference type="EMBL" id="MVDD01000007">
    <property type="protein sequence ID" value="PKQ62769.1"/>
    <property type="molecule type" value="Genomic_DNA"/>
</dbReference>
<sequence>MKKSIINLLFSASILLTTSCTSNFEEYNTNPYDANDDQMQYDAYSLRAAMVAMQGYVIPADVNLNQFTECLLGGSFGGYLADSNTGFVGKNYATYNPEQHWIQVPFNDIIPKIYANQTQLKNVTTDPIPLAVADIIKVAAIHRITDIYGHIPYSKIGVDGKLEAAYDLQEDVYSKMLEELDHAIEVLTPNQTSDFSPYADKVYGGKVLNWIKFANSLKLRLSMRIVYANPALAQTKAEEAVNHEVGTMLSNDDNAYNTVSKSPFRVVMFEYNGGDSRVSADVTSYMNGYADPRREKYFTMSTFEDTDNAAFDNGYYGLRSGINIASSATAHKYSNMNIPESYNKLLWMNAAESAFLKAEGALRGWNMGGSANDFYTQGIELSFNQWGVSGAGAYAENATSIPENYKDPLGANDNSGVPASITIKWNDADDFELNLERIITQKWIANFPLGHEAWSEFRRTGYPRLMEAPYNQSNGIVDGTEMARRLPYPLREYKENSDNLQDAIDNLGGPDNMATKVWWDCKNKN</sequence>
<dbReference type="RefSeq" id="WP_101261536.1">
    <property type="nucleotide sequence ID" value="NZ_MVDD01000007.1"/>
</dbReference>
<dbReference type="AlphaFoldDB" id="A0A2N3HXJ3"/>
<dbReference type="Pfam" id="PF12741">
    <property type="entry name" value="SusD-like"/>
    <property type="match status" value="1"/>
</dbReference>
<dbReference type="PROSITE" id="PS51257">
    <property type="entry name" value="PROKAR_LIPOPROTEIN"/>
    <property type="match status" value="1"/>
</dbReference>
<reference evidence="2 3" key="1">
    <citation type="journal article" date="2017" name="Front. Microbiol.">
        <title>Labilibaculum manganireducens gen. nov., sp. nov. and Labilibaculum filiforme sp. nov., Novel Bacteroidetes Isolated from Subsurface Sediments of the Baltic Sea.</title>
        <authorList>
            <person name="Vandieken V."/>
            <person name="Marshall I.P."/>
            <person name="Niemann H."/>
            <person name="Engelen B."/>
            <person name="Cypionka H."/>
        </authorList>
    </citation>
    <scope>NUCLEOTIDE SEQUENCE [LARGE SCALE GENOMIC DNA]</scope>
    <source>
        <strain evidence="2 3">59.16B</strain>
    </source>
</reference>
<keyword evidence="3" id="KW-1185">Reference proteome</keyword>
<feature type="signal peptide" evidence="1">
    <location>
        <begin position="1"/>
        <end position="22"/>
    </location>
</feature>
<dbReference type="InterPro" id="IPR024302">
    <property type="entry name" value="SusD-like"/>
</dbReference>
<gene>
    <name evidence="2" type="ORF">BZG02_11235</name>
</gene>
<dbReference type="InterPro" id="IPR011990">
    <property type="entry name" value="TPR-like_helical_dom_sf"/>
</dbReference>
<accession>A0A2N3HXJ3</accession>
<dbReference type="OrthoDB" id="1387301at2"/>
<evidence type="ECO:0008006" key="4">
    <source>
        <dbReference type="Google" id="ProtNLM"/>
    </source>
</evidence>
<evidence type="ECO:0000256" key="1">
    <source>
        <dbReference type="SAM" id="SignalP"/>
    </source>
</evidence>
<evidence type="ECO:0000313" key="2">
    <source>
        <dbReference type="EMBL" id="PKQ62769.1"/>
    </source>
</evidence>
<feature type="chain" id="PRO_5014800950" description="SusD/RagB family nutrient-binding outer membrane lipoprotein" evidence="1">
    <location>
        <begin position="23"/>
        <end position="525"/>
    </location>
</feature>
<protein>
    <recommendedName>
        <fullName evidence="4">SusD/RagB family nutrient-binding outer membrane lipoprotein</fullName>
    </recommendedName>
</protein>
<dbReference type="Gene3D" id="1.25.40.390">
    <property type="match status" value="1"/>
</dbReference>